<dbReference type="GO" id="GO:0006629">
    <property type="term" value="P:lipid metabolic process"/>
    <property type="evidence" value="ECO:0007669"/>
    <property type="project" value="InterPro"/>
</dbReference>
<dbReference type="RefSeq" id="XP_034109708.1">
    <property type="nucleotide sequence ID" value="XM_034253817.2"/>
</dbReference>
<sequence>MNKILLLLMLQLQLLVAPLSANCPIYLTISLTGKSLHDTCLEINWGPDCFAPPEWIGIYREDPSVSSLAPEVHLAGIQNRTGKRLTPFKLGKLHFPGGWQREEAEHSSSVTSYSKGKCLNYYVASYNGTELLTIDCLKIQPNWMAHLKEAAQLPLKQLFLPGTHASGTYVDTYSKTKSSDVQNYLVAQHFDVWSQLVFGIRYLDLSVGAKVYRNKNTDKRKSDADQFWIVNEHQFVNPLIGVLRDVRRFVELSKEVVVLDFSSFPLGFYKHPDVYSSLFQLIRQELGDVAYKRNVSSNEHCADRSYEDLRLAGGHVLLLFPTQELPHPDNESALLCTPWQRFSTSYMNISQTLDYMRLLFRKKKDSPVQDDGWIFLARMSFEHAYNTRRKFQPAKERAELVNPKVNLWLTGPWGFNANVVAMDFFSNTNLIDLAINVNAHKAYLASTKNFTNIEIPVR</sequence>
<dbReference type="AlphaFoldDB" id="A0A6P8XC38"/>
<dbReference type="PROSITE" id="PS50007">
    <property type="entry name" value="PIPLC_X_DOMAIN"/>
    <property type="match status" value="1"/>
</dbReference>
<dbReference type="InterPro" id="IPR051057">
    <property type="entry name" value="PI-PLC_domain"/>
</dbReference>
<dbReference type="InterPro" id="IPR017946">
    <property type="entry name" value="PLC-like_Pdiesterase_TIM-brl"/>
</dbReference>
<evidence type="ECO:0000256" key="1">
    <source>
        <dbReference type="SAM" id="SignalP"/>
    </source>
</evidence>
<proteinExistence type="predicted"/>
<evidence type="ECO:0000313" key="2">
    <source>
        <dbReference type="Proteomes" id="UP000515160"/>
    </source>
</evidence>
<dbReference type="OrthoDB" id="2015280at2759"/>
<dbReference type="Gene3D" id="3.20.20.190">
    <property type="entry name" value="Phosphatidylinositol (PI) phosphodiesterase"/>
    <property type="match status" value="1"/>
</dbReference>
<dbReference type="PANTHER" id="PTHR13593">
    <property type="match status" value="1"/>
</dbReference>
<dbReference type="GO" id="GO:0008081">
    <property type="term" value="F:phosphoric diester hydrolase activity"/>
    <property type="evidence" value="ECO:0007669"/>
    <property type="project" value="InterPro"/>
</dbReference>
<feature type="chain" id="PRO_5027775499" evidence="1">
    <location>
        <begin position="22"/>
        <end position="458"/>
    </location>
</feature>
<name>A0A6P8XC38_DROAB</name>
<dbReference type="Proteomes" id="UP000515160">
    <property type="component" value="Chromosome 3"/>
</dbReference>
<feature type="signal peptide" evidence="1">
    <location>
        <begin position="1"/>
        <end position="21"/>
    </location>
</feature>
<keyword evidence="1" id="KW-0732">Signal</keyword>
<organism evidence="2 3">
    <name type="scientific">Drosophila albomicans</name>
    <name type="common">Fruit fly</name>
    <dbReference type="NCBI Taxonomy" id="7291"/>
    <lineage>
        <taxon>Eukaryota</taxon>
        <taxon>Metazoa</taxon>
        <taxon>Ecdysozoa</taxon>
        <taxon>Arthropoda</taxon>
        <taxon>Hexapoda</taxon>
        <taxon>Insecta</taxon>
        <taxon>Pterygota</taxon>
        <taxon>Neoptera</taxon>
        <taxon>Endopterygota</taxon>
        <taxon>Diptera</taxon>
        <taxon>Brachycera</taxon>
        <taxon>Muscomorpha</taxon>
        <taxon>Ephydroidea</taxon>
        <taxon>Drosophilidae</taxon>
        <taxon>Drosophila</taxon>
    </lineage>
</organism>
<protein>
    <submittedName>
        <fullName evidence="3">Uncharacterized protein LOC117571601</fullName>
    </submittedName>
</protein>
<accession>A0A6P8XC38</accession>
<dbReference type="GeneID" id="117571601"/>
<keyword evidence="2" id="KW-1185">Reference proteome</keyword>
<dbReference type="PANTHER" id="PTHR13593:SF103">
    <property type="entry name" value="RE10370P"/>
    <property type="match status" value="1"/>
</dbReference>
<evidence type="ECO:0000313" key="3">
    <source>
        <dbReference type="RefSeq" id="XP_034109708.1"/>
    </source>
</evidence>
<gene>
    <name evidence="3" type="primary">LOC117571601</name>
</gene>
<reference evidence="3" key="1">
    <citation type="submission" date="2025-08" db="UniProtKB">
        <authorList>
            <consortium name="RefSeq"/>
        </authorList>
    </citation>
    <scope>IDENTIFICATION</scope>
    <source>
        <strain evidence="3">15112-1751.03</strain>
        <tissue evidence="3">Whole Adult</tissue>
    </source>
</reference>
<dbReference type="SUPFAM" id="SSF51695">
    <property type="entry name" value="PLC-like phosphodiesterases"/>
    <property type="match status" value="1"/>
</dbReference>